<dbReference type="InterPro" id="IPR001130">
    <property type="entry name" value="TatD-like"/>
</dbReference>
<protein>
    <submittedName>
        <fullName evidence="6">TatD DNase family protein</fullName>
    </submittedName>
</protein>
<comment type="similarity">
    <text evidence="2">Belongs to the metallo-dependent hydrolases superfamily. TatD-type hydrolase family.</text>
</comment>
<dbReference type="OrthoDB" id="9810005at2"/>
<comment type="cofactor">
    <cofactor evidence="1">
        <name>a divalent metal cation</name>
        <dbReference type="ChEBI" id="CHEBI:60240"/>
    </cofactor>
</comment>
<evidence type="ECO:0000313" key="6">
    <source>
        <dbReference type="EMBL" id="SEQ35400.1"/>
    </source>
</evidence>
<gene>
    <name evidence="6" type="ORF">SAMN05216522_102253</name>
</gene>
<dbReference type="PANTHER" id="PTHR46124:SF3">
    <property type="entry name" value="HYDROLASE"/>
    <property type="match status" value="1"/>
</dbReference>
<dbReference type="PROSITE" id="PS01091">
    <property type="entry name" value="TATD_3"/>
    <property type="match status" value="1"/>
</dbReference>
<dbReference type="RefSeq" id="WP_092673135.1">
    <property type="nucleotide sequence ID" value="NZ_FOGC01000002.1"/>
</dbReference>
<keyword evidence="7" id="KW-1185">Reference proteome</keyword>
<evidence type="ECO:0000256" key="1">
    <source>
        <dbReference type="ARBA" id="ARBA00001968"/>
    </source>
</evidence>
<dbReference type="SUPFAM" id="SSF51556">
    <property type="entry name" value="Metallo-dependent hydrolases"/>
    <property type="match status" value="1"/>
</dbReference>
<evidence type="ECO:0000256" key="5">
    <source>
        <dbReference type="PIRSR" id="PIRSR005902-1"/>
    </source>
</evidence>
<evidence type="ECO:0000256" key="4">
    <source>
        <dbReference type="ARBA" id="ARBA00022801"/>
    </source>
</evidence>
<dbReference type="InterPro" id="IPR032466">
    <property type="entry name" value="Metal_Hydrolase"/>
</dbReference>
<dbReference type="EMBL" id="FOGC01000002">
    <property type="protein sequence ID" value="SEQ35400.1"/>
    <property type="molecule type" value="Genomic_DNA"/>
</dbReference>
<dbReference type="PROSITE" id="PS01137">
    <property type="entry name" value="TATD_1"/>
    <property type="match status" value="1"/>
</dbReference>
<sequence length="263" mass="29303">MPYIDTHCHFNFPIFAQHLTRSLGAIRQAQLQAIVTPATQADDFNSILSLARSTPEIFPALGLHPLWTAQHHDEDLDRLRHLLDNHDDIVAIGEIGVDFYTAELAALAPRQWEILSVQLRLAKEYSLPVILHSRKSHDPLSKVLKDAALPAAGVIHGFTGSYQQAKRFIDLGFYLGVGGSISYPRANKTREALARVPLEQLVLETDAPDMPLNGYQGEVNRPERVVTVCQILAELRGESVEKIRDCVWQNSLCLFPKLSAVLS</sequence>
<evidence type="ECO:0000256" key="3">
    <source>
        <dbReference type="ARBA" id="ARBA00022723"/>
    </source>
</evidence>
<feature type="binding site" evidence="5">
    <location>
        <position position="7"/>
    </location>
    <ligand>
        <name>a divalent metal cation</name>
        <dbReference type="ChEBI" id="CHEBI:60240"/>
        <label>1</label>
    </ligand>
</feature>
<feature type="binding site" evidence="5">
    <location>
        <position position="132"/>
    </location>
    <ligand>
        <name>a divalent metal cation</name>
        <dbReference type="ChEBI" id="CHEBI:60240"/>
        <label>2</label>
    </ligand>
</feature>
<dbReference type="PANTHER" id="PTHR46124">
    <property type="entry name" value="D-AMINOACYL-TRNA DEACYLASE"/>
    <property type="match status" value="1"/>
</dbReference>
<keyword evidence="3 5" id="KW-0479">Metal-binding</keyword>
<reference evidence="7" key="1">
    <citation type="submission" date="2016-10" db="EMBL/GenBank/DDBJ databases">
        <authorList>
            <person name="Varghese N."/>
            <person name="Submissions S."/>
        </authorList>
    </citation>
    <scope>NUCLEOTIDE SEQUENCE [LARGE SCALE GENOMIC DNA]</scope>
    <source>
        <strain evidence="7">8N4</strain>
    </source>
</reference>
<dbReference type="FunFam" id="3.20.20.140:FF:000005">
    <property type="entry name" value="TatD family hydrolase"/>
    <property type="match status" value="1"/>
</dbReference>
<evidence type="ECO:0000313" key="7">
    <source>
        <dbReference type="Proteomes" id="UP000242515"/>
    </source>
</evidence>
<dbReference type="Pfam" id="PF01026">
    <property type="entry name" value="TatD_DNase"/>
    <property type="match status" value="1"/>
</dbReference>
<dbReference type="CDD" id="cd01310">
    <property type="entry name" value="TatD_DNAse"/>
    <property type="match status" value="1"/>
</dbReference>
<feature type="binding site" evidence="5">
    <location>
        <position position="206"/>
    </location>
    <ligand>
        <name>a divalent metal cation</name>
        <dbReference type="ChEBI" id="CHEBI:60240"/>
        <label>1</label>
    </ligand>
</feature>
<dbReference type="GO" id="GO:0005829">
    <property type="term" value="C:cytosol"/>
    <property type="evidence" value="ECO:0007669"/>
    <property type="project" value="TreeGrafter"/>
</dbReference>
<evidence type="ECO:0000256" key="2">
    <source>
        <dbReference type="ARBA" id="ARBA00009275"/>
    </source>
</evidence>
<name>A0A1H9FBU5_9GAMM</name>
<accession>A0A1H9FBU5</accession>
<dbReference type="AlphaFoldDB" id="A0A1H9FBU5"/>
<dbReference type="Proteomes" id="UP000242515">
    <property type="component" value="Unassembled WGS sequence"/>
</dbReference>
<keyword evidence="4" id="KW-0378">Hydrolase</keyword>
<dbReference type="PIRSF" id="PIRSF005902">
    <property type="entry name" value="DNase_TatD"/>
    <property type="match status" value="1"/>
</dbReference>
<dbReference type="GO" id="GO:0046872">
    <property type="term" value="F:metal ion binding"/>
    <property type="evidence" value="ECO:0007669"/>
    <property type="project" value="UniProtKB-KW"/>
</dbReference>
<feature type="binding site" evidence="5">
    <location>
        <position position="94"/>
    </location>
    <ligand>
        <name>a divalent metal cation</name>
        <dbReference type="ChEBI" id="CHEBI:60240"/>
        <label>1</label>
    </ligand>
</feature>
<dbReference type="InterPro" id="IPR018228">
    <property type="entry name" value="DNase_TatD-rel_CS"/>
</dbReference>
<organism evidence="6 7">
    <name type="scientific">Rosenbergiella nectarea</name>
    <dbReference type="NCBI Taxonomy" id="988801"/>
    <lineage>
        <taxon>Bacteria</taxon>
        <taxon>Pseudomonadati</taxon>
        <taxon>Pseudomonadota</taxon>
        <taxon>Gammaproteobacteria</taxon>
        <taxon>Enterobacterales</taxon>
        <taxon>Erwiniaceae</taxon>
        <taxon>Rosenbergiella</taxon>
    </lineage>
</organism>
<dbReference type="STRING" id="988801.SAMN05216522_102253"/>
<dbReference type="Gene3D" id="3.20.20.140">
    <property type="entry name" value="Metal-dependent hydrolases"/>
    <property type="match status" value="1"/>
</dbReference>
<feature type="binding site" evidence="5">
    <location>
        <position position="9"/>
    </location>
    <ligand>
        <name>a divalent metal cation</name>
        <dbReference type="ChEBI" id="CHEBI:60240"/>
        <label>1</label>
    </ligand>
</feature>
<proteinExistence type="inferred from homology"/>
<dbReference type="GO" id="GO:0016788">
    <property type="term" value="F:hydrolase activity, acting on ester bonds"/>
    <property type="evidence" value="ECO:0007669"/>
    <property type="project" value="InterPro"/>
</dbReference>
<feature type="binding site" evidence="5">
    <location>
        <position position="156"/>
    </location>
    <ligand>
        <name>a divalent metal cation</name>
        <dbReference type="ChEBI" id="CHEBI:60240"/>
        <label>2</label>
    </ligand>
</feature>